<dbReference type="PROSITE" id="PS51977">
    <property type="entry name" value="WGR"/>
    <property type="match status" value="1"/>
</dbReference>
<feature type="domain" description="WGR" evidence="7">
    <location>
        <begin position="134"/>
        <end position="232"/>
    </location>
</feature>
<feature type="compositionally biased region" description="Basic and acidic residues" evidence="6">
    <location>
        <begin position="64"/>
        <end position="84"/>
    </location>
</feature>
<dbReference type="GO" id="GO:0005730">
    <property type="term" value="C:nucleolus"/>
    <property type="evidence" value="ECO:0007669"/>
    <property type="project" value="TreeGrafter"/>
</dbReference>
<dbReference type="PANTHER" id="PTHR10459">
    <property type="entry name" value="DNA LIGASE"/>
    <property type="match status" value="1"/>
</dbReference>
<dbReference type="GO" id="GO:0003950">
    <property type="term" value="F:NAD+ poly-ADP-ribosyltransferase activity"/>
    <property type="evidence" value="ECO:0007669"/>
    <property type="project" value="UniProtKB-EC"/>
</dbReference>
<evidence type="ECO:0000256" key="4">
    <source>
        <dbReference type="ARBA" id="ARBA00023027"/>
    </source>
</evidence>
<dbReference type="GO" id="GO:0006302">
    <property type="term" value="P:double-strand break repair"/>
    <property type="evidence" value="ECO:0007669"/>
    <property type="project" value="TreeGrafter"/>
</dbReference>
<feature type="compositionally biased region" description="Basic and acidic residues" evidence="6">
    <location>
        <begin position="95"/>
        <end position="123"/>
    </location>
</feature>
<proteinExistence type="predicted"/>
<evidence type="ECO:0000256" key="5">
    <source>
        <dbReference type="ARBA" id="ARBA00033987"/>
    </source>
</evidence>
<dbReference type="InterPro" id="IPR008893">
    <property type="entry name" value="WGR_domain"/>
</dbReference>
<keyword evidence="2" id="KW-0328">Glycosyltransferase</keyword>
<feature type="region of interest" description="Disordered" evidence="6">
    <location>
        <begin position="1"/>
        <end position="132"/>
    </location>
</feature>
<dbReference type="Pfam" id="PF05406">
    <property type="entry name" value="WGR"/>
    <property type="match status" value="1"/>
</dbReference>
<dbReference type="InterPro" id="IPR050800">
    <property type="entry name" value="ARTD/PARP"/>
</dbReference>
<dbReference type="EMBL" id="MABQ02000012">
    <property type="protein sequence ID" value="PCD21815.1"/>
    <property type="molecule type" value="Genomic_DNA"/>
</dbReference>
<keyword evidence="3" id="KW-0808">Transferase</keyword>
<protein>
    <recommendedName>
        <fullName evidence="1">NAD(+) ADP-ribosyltransferase</fullName>
        <ecNumber evidence="1">2.4.2.30</ecNumber>
    </recommendedName>
</protein>
<evidence type="ECO:0000256" key="6">
    <source>
        <dbReference type="SAM" id="MobiDB-lite"/>
    </source>
</evidence>
<dbReference type="GO" id="GO:1990404">
    <property type="term" value="F:NAD+-protein mono-ADP-ribosyltransferase activity"/>
    <property type="evidence" value="ECO:0007669"/>
    <property type="project" value="TreeGrafter"/>
</dbReference>
<evidence type="ECO:0000313" key="9">
    <source>
        <dbReference type="Proteomes" id="UP000219602"/>
    </source>
</evidence>
<comment type="catalytic activity">
    <reaction evidence="5">
        <text>NAD(+) + (ADP-D-ribosyl)n-acceptor = nicotinamide + (ADP-D-ribosyl)n+1-acceptor + H(+).</text>
        <dbReference type="EC" id="2.4.2.30"/>
    </reaction>
</comment>
<accession>A0A2H3FQK4</accession>
<evidence type="ECO:0000256" key="3">
    <source>
        <dbReference type="ARBA" id="ARBA00022679"/>
    </source>
</evidence>
<dbReference type="PANTHER" id="PTHR10459:SF60">
    <property type="entry name" value="POLY [ADP-RIBOSE] POLYMERASE 2"/>
    <property type="match status" value="1"/>
</dbReference>
<evidence type="ECO:0000313" key="8">
    <source>
        <dbReference type="EMBL" id="PCD21815.1"/>
    </source>
</evidence>
<keyword evidence="4" id="KW-0520">NAD</keyword>
<dbReference type="InterPro" id="IPR036930">
    <property type="entry name" value="WGR_dom_sf"/>
</dbReference>
<dbReference type="SUPFAM" id="SSF142921">
    <property type="entry name" value="WGR domain-like"/>
    <property type="match status" value="1"/>
</dbReference>
<feature type="compositionally biased region" description="Basic residues" evidence="6">
    <location>
        <begin position="85"/>
        <end position="94"/>
    </location>
</feature>
<evidence type="ECO:0000259" key="7">
    <source>
        <dbReference type="PROSITE" id="PS51977"/>
    </source>
</evidence>
<name>A0A2H3FQK4_FUSOX</name>
<organism evidence="8 9">
    <name type="scientific">Fusarium oxysporum f. sp. radicis-cucumerinum</name>
    <dbReference type="NCBI Taxonomy" id="327505"/>
    <lineage>
        <taxon>Eukaryota</taxon>
        <taxon>Fungi</taxon>
        <taxon>Dikarya</taxon>
        <taxon>Ascomycota</taxon>
        <taxon>Pezizomycotina</taxon>
        <taxon>Sordariomycetes</taxon>
        <taxon>Hypocreomycetidae</taxon>
        <taxon>Hypocreales</taxon>
        <taxon>Nectriaceae</taxon>
        <taxon>Fusarium</taxon>
        <taxon>Fusarium oxysporum species complex</taxon>
    </lineage>
</organism>
<evidence type="ECO:0000256" key="2">
    <source>
        <dbReference type="ARBA" id="ARBA00022676"/>
    </source>
</evidence>
<dbReference type="SMART" id="SM00773">
    <property type="entry name" value="WGR"/>
    <property type="match status" value="1"/>
</dbReference>
<dbReference type="GO" id="GO:0070212">
    <property type="term" value="P:protein poly-ADP-ribosylation"/>
    <property type="evidence" value="ECO:0007669"/>
    <property type="project" value="TreeGrafter"/>
</dbReference>
<dbReference type="AlphaFoldDB" id="A0A2H3FQK4"/>
<gene>
    <name evidence="8" type="ORF">AU210_015618</name>
</gene>
<comment type="caution">
    <text evidence="8">The sequence shown here is derived from an EMBL/GenBank/DDBJ whole genome shotgun (WGS) entry which is preliminary data.</text>
</comment>
<reference evidence="8 9" key="2">
    <citation type="journal article" date="2017" name="Sci. Rep.">
        <title>A mobile pathogenicity chromosome in Fusarium oxysporum for infection of multiple cucurbit species.</title>
        <authorList>
            <person name="van Dam P."/>
            <person name="Fokkens L."/>
            <person name="Ayukawa Y."/>
            <person name="van der Gragt M."/>
            <person name="Ter Horst A."/>
            <person name="Brankovics B."/>
            <person name="Houterman P.M."/>
            <person name="Arie T."/>
            <person name="Rep M."/>
        </authorList>
    </citation>
    <scope>NUCLEOTIDE SEQUENCE [LARGE SCALE GENOMIC DNA]</scope>
    <source>
        <strain evidence="8 9">Forc016</strain>
    </source>
</reference>
<reference evidence="8 9" key="1">
    <citation type="journal article" date="2016" name="Environ. Microbiol.">
        <title>Effector profiles distinguish formae speciales of Fusarium oxysporum.</title>
        <authorList>
            <person name="van Dam P."/>
            <person name="Fokkens L."/>
            <person name="Schmidt S.M."/>
            <person name="Linmans J.H."/>
            <person name="Kistler H.C."/>
            <person name="Ma L.J."/>
            <person name="Rep M."/>
        </authorList>
    </citation>
    <scope>NUCLEOTIDE SEQUENCE [LARGE SCALE GENOMIC DNA]</scope>
    <source>
        <strain evidence="8 9">Forc016</strain>
    </source>
</reference>
<dbReference type="STRING" id="327505.A0A2H3FQK4"/>
<sequence>MVAAKKRERVVAMKPKWLAEAKSLEGDAKEYMWKDWRNQGKSDKPKPAKTITKSSAKPKTKAGPKAEDKARTKADDKAKDDSKTSAKRKTKAGPKAKDKTRTKADDKAKDKPKTPDKPKKTAAEPKTSVEPLTEYDVWVDDSGLRYDIYLTQISSVTNRDKFYWIQVRKDPESSTFKTRTKWAGVGKKPMYQVLGSGGLEDAVKEFKKKFKSQSGLAWENRFASPVPEQYKYVHQSGGDNDTTDHS</sequence>
<dbReference type="EC" id="2.4.2.30" evidence="1"/>
<dbReference type="Proteomes" id="UP000219602">
    <property type="component" value="Chromosome RC"/>
</dbReference>
<evidence type="ECO:0000256" key="1">
    <source>
        <dbReference type="ARBA" id="ARBA00012020"/>
    </source>
</evidence>
<feature type="compositionally biased region" description="Basic and acidic residues" evidence="6">
    <location>
        <begin position="17"/>
        <end position="46"/>
    </location>
</feature>